<name>A0A431EJA3_CAMJU</name>
<evidence type="ECO:0000313" key="5">
    <source>
        <dbReference type="Proteomes" id="UP000286791"/>
    </source>
</evidence>
<evidence type="ECO:0000256" key="3">
    <source>
        <dbReference type="ARBA" id="ARBA00022985"/>
    </source>
</evidence>
<dbReference type="NCBIfam" id="TIGR00466">
    <property type="entry name" value="kdsB"/>
    <property type="match status" value="1"/>
</dbReference>
<dbReference type="GO" id="GO:0005829">
    <property type="term" value="C:cytosol"/>
    <property type="evidence" value="ECO:0007669"/>
    <property type="project" value="TreeGrafter"/>
</dbReference>
<evidence type="ECO:0000256" key="2">
    <source>
        <dbReference type="ARBA" id="ARBA00022695"/>
    </source>
</evidence>
<evidence type="ECO:0000313" key="4">
    <source>
        <dbReference type="EMBL" id="RTJ97824.1"/>
    </source>
</evidence>
<dbReference type="Proteomes" id="UP000286791">
    <property type="component" value="Unassembled WGS sequence"/>
</dbReference>
<dbReference type="NCBIfam" id="NF003952">
    <property type="entry name" value="PRK05450.1-5"/>
    <property type="match status" value="1"/>
</dbReference>
<dbReference type="InterPro" id="IPR029044">
    <property type="entry name" value="Nucleotide-diphossugar_trans"/>
</dbReference>
<dbReference type="PANTHER" id="PTHR42866:SF2">
    <property type="entry name" value="3-DEOXY-MANNO-OCTULOSONATE CYTIDYLYLTRANSFERASE, MITOCHONDRIAL"/>
    <property type="match status" value="1"/>
</dbReference>
<dbReference type="PANTHER" id="PTHR42866">
    <property type="entry name" value="3-DEOXY-MANNO-OCTULOSONATE CYTIDYLYLTRANSFERASE"/>
    <property type="match status" value="1"/>
</dbReference>
<sequence length="251" mass="28934">MKILGVIPARYGSTRFPGKPLADIMGKPMVWWVYQQAKKSKKLSEIIVATDDERIVDICNQFHIPNIFTQYHESGISRIHEVSENIKADLYVQINGDEPLIEGSVIDRVIPKDIITNSMEFGAHLITKIKNPVELLDPANIKVIFDSELKTLYMSRTPIPTPYKSIMFDYYKHIGILAYSKKMLDFFVSHVPQKYEIIEGLETLRFVEYNKIFCVKKVDNFNSLSVDTPKDLDKVIQIIKEKNENFNSSSR</sequence>
<evidence type="ECO:0000256" key="1">
    <source>
        <dbReference type="ARBA" id="ARBA00022679"/>
    </source>
</evidence>
<proteinExistence type="predicted"/>
<dbReference type="EMBL" id="PRCE01000066">
    <property type="protein sequence ID" value="RTJ97824.1"/>
    <property type="molecule type" value="Genomic_DNA"/>
</dbReference>
<keyword evidence="3" id="KW-0448">Lipopolysaccharide biosynthesis</keyword>
<comment type="caution">
    <text evidence="4">The sequence shown here is derived from an EMBL/GenBank/DDBJ whole genome shotgun (WGS) entry which is preliminary data.</text>
</comment>
<gene>
    <name evidence="4" type="primary">kdsB</name>
    <name evidence="4" type="ORF">C3H48_07095</name>
</gene>
<reference evidence="4 5" key="1">
    <citation type="journal article" date="2019" name="Appl. Environ. Microbiol.">
        <title>Population genetics and characterization of Campylobacter jejuni isolates in western jackdaws and game birds in Finland.</title>
        <authorList>
            <person name="Kovanen S."/>
            <person name="Rossi M."/>
            <person name="Pohja-Mykra M."/>
            <person name="Nieminen T."/>
            <person name="Raunio-Saarnisto M."/>
            <person name="Sauvala M."/>
            <person name="Fredriksson-Ahomaa M."/>
            <person name="Hanninen M.L."/>
            <person name="Kivisto R."/>
        </authorList>
    </citation>
    <scope>NUCLEOTIDE SEQUENCE [LARGE SCALE GENOMIC DNA]</scope>
    <source>
        <strain evidence="4 5">CB304</strain>
    </source>
</reference>
<dbReference type="GO" id="GO:0009103">
    <property type="term" value="P:lipopolysaccharide biosynthetic process"/>
    <property type="evidence" value="ECO:0007669"/>
    <property type="project" value="UniProtKB-KW"/>
</dbReference>
<organism evidence="4 5">
    <name type="scientific">Campylobacter jejuni</name>
    <dbReference type="NCBI Taxonomy" id="197"/>
    <lineage>
        <taxon>Bacteria</taxon>
        <taxon>Pseudomonadati</taxon>
        <taxon>Campylobacterota</taxon>
        <taxon>Epsilonproteobacteria</taxon>
        <taxon>Campylobacterales</taxon>
        <taxon>Campylobacteraceae</taxon>
        <taxon>Campylobacter</taxon>
    </lineage>
</organism>
<dbReference type="RefSeq" id="WP_126237073.1">
    <property type="nucleotide sequence ID" value="NZ_PRAP01000010.1"/>
</dbReference>
<dbReference type="Gene3D" id="3.90.550.10">
    <property type="entry name" value="Spore Coat Polysaccharide Biosynthesis Protein SpsA, Chain A"/>
    <property type="match status" value="1"/>
</dbReference>
<dbReference type="InterPro" id="IPR004528">
    <property type="entry name" value="KdsB"/>
</dbReference>
<keyword evidence="1 4" id="KW-0808">Transferase</keyword>
<dbReference type="AlphaFoldDB" id="A0A431EJA3"/>
<dbReference type="GO" id="GO:0008690">
    <property type="term" value="F:3-deoxy-manno-octulosonate cytidylyltransferase activity"/>
    <property type="evidence" value="ECO:0007669"/>
    <property type="project" value="InterPro"/>
</dbReference>
<dbReference type="Pfam" id="PF02348">
    <property type="entry name" value="CTP_transf_3"/>
    <property type="match status" value="1"/>
</dbReference>
<dbReference type="SUPFAM" id="SSF53448">
    <property type="entry name" value="Nucleotide-diphospho-sugar transferases"/>
    <property type="match status" value="1"/>
</dbReference>
<keyword evidence="2 4" id="KW-0548">Nucleotidyltransferase</keyword>
<dbReference type="CDD" id="cd02517">
    <property type="entry name" value="CMP-KDO-Synthetase"/>
    <property type="match status" value="1"/>
</dbReference>
<dbReference type="InterPro" id="IPR003329">
    <property type="entry name" value="Cytidylyl_trans"/>
</dbReference>
<accession>A0A431EJA3</accession>
<protein>
    <submittedName>
        <fullName evidence="4">3-deoxy-manno-octulosonate cytidylyltransferase</fullName>
    </submittedName>
</protein>